<sequence>MVCGTNLNKRAYSSLHALPLAHCLLCCLRAWWMQRRDVRRFAVDSDTSSFQQLCSKLRSVYNMTNEELVVKWIDEEGDPCTMSTDLELWEALRLFKTNKDQVFRIIVTATMSRTLSIKNSFKRKPAEAAKPSVQILEPNNLHNPAASPMKRTDTINRVGGIRRVKVHKVNGHSFRATHFHQPTICTHCRGVIWGLLKQGYQCSTCRVVIHKRCHKFIVTKCLAIDKSGGDNDSVALAPSAPLSHTFKDHNYMSPTFCAHCGSLLVGLFRQGKKCGGCGINIHRRCEKRVHAECNPNRKIAKKGAPMPIGGASQVPALQSGSHSSSPASPAGHSRPGSAHSDGSDPSNRLSTISTGTFVYNGIMKNATTIDRDPSRHHSSIDEYNLIKVLGRGSYAKVMLAERKNNHDGTLYAIKIIKKERIMQDEDIDWVRTEKHVFQNADHPFLVRMYECFQTEARLFFVMEYVNGGDLMFHMQRERRLPEASARFYAAEIALALHFLHGRGIIYRDLKLDNVLLLADGHIKLADYGMCKEGVHYGQSTNTFCGTPNYIAPEVLKEMDYGHSVDWWALGILLFEMMVGRSPFEAKSEDELFEAILEDEVFIPTTLSRDASAVIKAFLVKDPANRLGCKAENSIADIQKHVFFSPLDWTRLTDRTLPPPFKPEVGTAMDTSNFDAEFTAEKVALTPDDPSSLDNVDQGEFEGFSYINMSLMGDEEREA</sequence>
<dbReference type="PROSITE" id="PS00108">
    <property type="entry name" value="PROTEIN_KINASE_ST"/>
    <property type="match status" value="1"/>
</dbReference>
<dbReference type="SUPFAM" id="SSF56112">
    <property type="entry name" value="Protein kinase-like (PK-like)"/>
    <property type="match status" value="1"/>
</dbReference>
<dbReference type="SMART" id="SM00666">
    <property type="entry name" value="PB1"/>
    <property type="match status" value="1"/>
</dbReference>
<keyword evidence="5" id="KW-0808">Transferase</keyword>
<evidence type="ECO:0000256" key="11">
    <source>
        <dbReference type="ARBA" id="ARBA00022840"/>
    </source>
</evidence>
<dbReference type="SMART" id="SM00220">
    <property type="entry name" value="S_TKc"/>
    <property type="match status" value="1"/>
</dbReference>
<evidence type="ECO:0000256" key="10">
    <source>
        <dbReference type="ARBA" id="ARBA00022833"/>
    </source>
</evidence>
<dbReference type="FunFam" id="3.30.200.20:FF:000070">
    <property type="entry name" value="Protein kinase C"/>
    <property type="match status" value="1"/>
</dbReference>
<proteinExistence type="inferred from homology"/>
<evidence type="ECO:0000256" key="6">
    <source>
        <dbReference type="ARBA" id="ARBA00022723"/>
    </source>
</evidence>
<keyword evidence="3" id="KW-0723">Serine/threonine-protein kinase</keyword>
<dbReference type="InterPro" id="IPR011009">
    <property type="entry name" value="Kinase-like_dom_sf"/>
</dbReference>
<dbReference type="Pfam" id="PF00433">
    <property type="entry name" value="Pkinase_C"/>
    <property type="match status" value="1"/>
</dbReference>
<evidence type="ECO:0000259" key="17">
    <source>
        <dbReference type="PROSITE" id="PS51745"/>
    </source>
</evidence>
<dbReference type="AlphaFoldDB" id="A0A0D2X0R0"/>
<dbReference type="Pfam" id="PF00564">
    <property type="entry name" value="PB1"/>
    <property type="match status" value="1"/>
</dbReference>
<dbReference type="Proteomes" id="UP000008743">
    <property type="component" value="Unassembled WGS sequence"/>
</dbReference>
<dbReference type="EMBL" id="KE346360">
    <property type="protein sequence ID" value="KJE89494.1"/>
    <property type="molecule type" value="Genomic_DNA"/>
</dbReference>
<gene>
    <name evidence="18" type="ORF">CAOG_000955</name>
</gene>
<accession>A0A0D2X0R0</accession>
<evidence type="ECO:0000259" key="15">
    <source>
        <dbReference type="PROSITE" id="PS50081"/>
    </source>
</evidence>
<dbReference type="Gene3D" id="1.10.510.10">
    <property type="entry name" value="Transferase(Phosphotransferase) domain 1"/>
    <property type="match status" value="1"/>
</dbReference>
<dbReference type="Gene3D" id="3.30.60.20">
    <property type="match status" value="2"/>
</dbReference>
<keyword evidence="6" id="KW-0479">Metal-binding</keyword>
<dbReference type="CDD" id="cd20793">
    <property type="entry name" value="C1_cPKC_nPKC_rpt2"/>
    <property type="match status" value="1"/>
</dbReference>
<name>A0A0D2X0R0_CAPO3</name>
<evidence type="ECO:0000313" key="19">
    <source>
        <dbReference type="Proteomes" id="UP000008743"/>
    </source>
</evidence>
<feature type="domain" description="Protein kinase" evidence="14">
    <location>
        <begin position="383"/>
        <end position="643"/>
    </location>
</feature>
<evidence type="ECO:0000256" key="9">
    <source>
        <dbReference type="ARBA" id="ARBA00022777"/>
    </source>
</evidence>
<evidence type="ECO:0000256" key="13">
    <source>
        <dbReference type="SAM" id="MobiDB-lite"/>
    </source>
</evidence>
<dbReference type="PANTHER" id="PTHR24351">
    <property type="entry name" value="RIBOSOMAL PROTEIN S6 KINASE"/>
    <property type="match status" value="1"/>
</dbReference>
<dbReference type="PRINTS" id="PR00008">
    <property type="entry name" value="DAGPEDOMAIN"/>
</dbReference>
<dbReference type="InterPro" id="IPR017892">
    <property type="entry name" value="Pkinase_C"/>
</dbReference>
<dbReference type="InterPro" id="IPR008271">
    <property type="entry name" value="Ser/Thr_kinase_AS"/>
</dbReference>
<keyword evidence="19" id="KW-1185">Reference proteome</keyword>
<dbReference type="SUPFAM" id="SSF57889">
    <property type="entry name" value="Cysteine-rich domain"/>
    <property type="match status" value="2"/>
</dbReference>
<dbReference type="PROSITE" id="PS51285">
    <property type="entry name" value="AGC_KINASE_CTER"/>
    <property type="match status" value="1"/>
</dbReference>
<evidence type="ECO:0000256" key="3">
    <source>
        <dbReference type="ARBA" id="ARBA00022527"/>
    </source>
</evidence>
<dbReference type="InterPro" id="IPR000719">
    <property type="entry name" value="Prot_kinase_dom"/>
</dbReference>
<reference evidence="19" key="1">
    <citation type="submission" date="2011-02" db="EMBL/GenBank/DDBJ databases">
        <title>The Genome Sequence of Capsaspora owczarzaki ATCC 30864.</title>
        <authorList>
            <person name="Russ C."/>
            <person name="Cuomo C."/>
            <person name="Burger G."/>
            <person name="Gray M.W."/>
            <person name="Holland P.W.H."/>
            <person name="King N."/>
            <person name="Lang F.B.F."/>
            <person name="Roger A.J."/>
            <person name="Ruiz-Trillo I."/>
            <person name="Young S.K."/>
            <person name="Zeng Q."/>
            <person name="Gargeya S."/>
            <person name="Alvarado L."/>
            <person name="Berlin A."/>
            <person name="Chapman S.B."/>
            <person name="Chen Z."/>
            <person name="Freedman E."/>
            <person name="Gellesch M."/>
            <person name="Goldberg J."/>
            <person name="Griggs A."/>
            <person name="Gujja S."/>
            <person name="Heilman E."/>
            <person name="Heiman D."/>
            <person name="Howarth C."/>
            <person name="Mehta T."/>
            <person name="Neiman D."/>
            <person name="Pearson M."/>
            <person name="Roberts A."/>
            <person name="Saif S."/>
            <person name="Shea T."/>
            <person name="Shenoy N."/>
            <person name="Sisk P."/>
            <person name="Stolte C."/>
            <person name="Sykes S."/>
            <person name="White J."/>
            <person name="Yandava C."/>
            <person name="Haas B."/>
            <person name="Nusbaum C."/>
            <person name="Birren B."/>
        </authorList>
    </citation>
    <scope>NUCLEOTIDE SEQUENCE</scope>
    <source>
        <strain evidence="19">ATCC 30864</strain>
    </source>
</reference>
<feature type="domain" description="Phorbol-ester/DAG-type" evidence="15">
    <location>
        <begin position="171"/>
        <end position="221"/>
    </location>
</feature>
<dbReference type="OrthoDB" id="63267at2759"/>
<dbReference type="InterPro" id="IPR053793">
    <property type="entry name" value="PB1-like"/>
</dbReference>
<evidence type="ECO:0000256" key="8">
    <source>
        <dbReference type="ARBA" id="ARBA00022771"/>
    </source>
</evidence>
<dbReference type="Gene3D" id="3.10.20.90">
    <property type="entry name" value="Phosphatidylinositol 3-kinase Catalytic Subunit, Chain A, domain 1"/>
    <property type="match status" value="1"/>
</dbReference>
<dbReference type="SMART" id="SM00133">
    <property type="entry name" value="S_TK_X"/>
    <property type="match status" value="1"/>
</dbReference>
<dbReference type="GO" id="GO:0004697">
    <property type="term" value="F:diacylglycerol-dependent serine/threonine kinase activity"/>
    <property type="evidence" value="ECO:0007669"/>
    <property type="project" value="UniProtKB-EC"/>
</dbReference>
<protein>
    <recommendedName>
        <fullName evidence="2">protein kinase C</fullName>
        <ecNumber evidence="2">2.7.11.13</ecNumber>
    </recommendedName>
</protein>
<dbReference type="Gene3D" id="3.30.200.20">
    <property type="entry name" value="Phosphorylase Kinase, domain 1"/>
    <property type="match status" value="1"/>
</dbReference>
<evidence type="ECO:0000256" key="12">
    <source>
        <dbReference type="PROSITE-ProRule" id="PRU10141"/>
    </source>
</evidence>
<evidence type="ECO:0000259" key="16">
    <source>
        <dbReference type="PROSITE" id="PS51285"/>
    </source>
</evidence>
<keyword evidence="7 12" id="KW-0547">Nucleotide-binding</keyword>
<evidence type="ECO:0000259" key="14">
    <source>
        <dbReference type="PROSITE" id="PS50011"/>
    </source>
</evidence>
<feature type="compositionally biased region" description="Low complexity" evidence="13">
    <location>
        <begin position="319"/>
        <end position="338"/>
    </location>
</feature>
<keyword evidence="8" id="KW-0863">Zinc-finger</keyword>
<comment type="similarity">
    <text evidence="1">Belongs to the protein kinase superfamily. AGC Ser/Thr protein kinase family. PKC subfamily.</text>
</comment>
<dbReference type="FunFam" id="1.10.510.10:FF:000048">
    <property type="entry name" value="Protein kinase C"/>
    <property type="match status" value="1"/>
</dbReference>
<dbReference type="PhylomeDB" id="A0A0D2X0R0"/>
<keyword evidence="10" id="KW-0862">Zinc</keyword>
<dbReference type="InterPro" id="IPR000270">
    <property type="entry name" value="PB1_dom"/>
</dbReference>
<organism evidence="18 19">
    <name type="scientific">Capsaspora owczarzaki (strain ATCC 30864)</name>
    <dbReference type="NCBI Taxonomy" id="595528"/>
    <lineage>
        <taxon>Eukaryota</taxon>
        <taxon>Filasterea</taxon>
        <taxon>Capsaspora</taxon>
    </lineage>
</organism>
<dbReference type="Pfam" id="PF00069">
    <property type="entry name" value="Pkinase"/>
    <property type="match status" value="1"/>
</dbReference>
<feature type="domain" description="PB1" evidence="17">
    <location>
        <begin position="21"/>
        <end position="110"/>
    </location>
</feature>
<dbReference type="SMART" id="SM00109">
    <property type="entry name" value="C1"/>
    <property type="match status" value="2"/>
</dbReference>
<dbReference type="InterPro" id="IPR000961">
    <property type="entry name" value="AGC-kinase_C"/>
</dbReference>
<dbReference type="PROSITE" id="PS50081">
    <property type="entry name" value="ZF_DAG_PE_2"/>
    <property type="match status" value="2"/>
</dbReference>
<dbReference type="GO" id="GO:0005524">
    <property type="term" value="F:ATP binding"/>
    <property type="evidence" value="ECO:0007669"/>
    <property type="project" value="UniProtKB-UniRule"/>
</dbReference>
<dbReference type="InterPro" id="IPR002219">
    <property type="entry name" value="PKC_DAG/PE"/>
</dbReference>
<dbReference type="PROSITE" id="PS51745">
    <property type="entry name" value="PB1"/>
    <property type="match status" value="1"/>
</dbReference>
<dbReference type="GO" id="GO:0008270">
    <property type="term" value="F:zinc ion binding"/>
    <property type="evidence" value="ECO:0007669"/>
    <property type="project" value="UniProtKB-KW"/>
</dbReference>
<dbReference type="STRING" id="595528.A0A0D2X0R0"/>
<evidence type="ECO:0000313" key="18">
    <source>
        <dbReference type="EMBL" id="KJE89494.1"/>
    </source>
</evidence>
<feature type="domain" description="AGC-kinase C-terminal" evidence="16">
    <location>
        <begin position="644"/>
        <end position="715"/>
    </location>
</feature>
<evidence type="ECO:0000256" key="1">
    <source>
        <dbReference type="ARBA" id="ARBA00005490"/>
    </source>
</evidence>
<dbReference type="InterPro" id="IPR020454">
    <property type="entry name" value="DAG/PE-bd"/>
</dbReference>
<dbReference type="PROSITE" id="PS50011">
    <property type="entry name" value="PROTEIN_KINASE_DOM"/>
    <property type="match status" value="1"/>
</dbReference>
<evidence type="ECO:0000256" key="2">
    <source>
        <dbReference type="ARBA" id="ARBA00012429"/>
    </source>
</evidence>
<dbReference type="PROSITE" id="PS00479">
    <property type="entry name" value="ZF_DAG_PE_1"/>
    <property type="match status" value="1"/>
</dbReference>
<feature type="domain" description="Phorbol-ester/DAG-type" evidence="15">
    <location>
        <begin position="243"/>
        <end position="293"/>
    </location>
</feature>
<dbReference type="InterPro" id="IPR017441">
    <property type="entry name" value="Protein_kinase_ATP_BS"/>
</dbReference>
<keyword evidence="11 12" id="KW-0067">ATP-binding</keyword>
<keyword evidence="9 18" id="KW-0418">Kinase</keyword>
<dbReference type="InterPro" id="IPR046349">
    <property type="entry name" value="C1-like_sf"/>
</dbReference>
<keyword evidence="4" id="KW-0597">Phosphoprotein</keyword>
<dbReference type="SUPFAM" id="SSF54277">
    <property type="entry name" value="CAD &amp; PB1 domains"/>
    <property type="match status" value="1"/>
</dbReference>
<dbReference type="CDD" id="cd05570">
    <property type="entry name" value="STKc_PKC"/>
    <property type="match status" value="1"/>
</dbReference>
<dbReference type="EC" id="2.7.11.13" evidence="2"/>
<feature type="binding site" evidence="12">
    <location>
        <position position="418"/>
    </location>
    <ligand>
        <name>ATP</name>
        <dbReference type="ChEBI" id="CHEBI:30616"/>
    </ligand>
</feature>
<dbReference type="Pfam" id="PF00130">
    <property type="entry name" value="C1_1"/>
    <property type="match status" value="2"/>
</dbReference>
<dbReference type="PROSITE" id="PS00107">
    <property type="entry name" value="PROTEIN_KINASE_ATP"/>
    <property type="match status" value="1"/>
</dbReference>
<evidence type="ECO:0000256" key="5">
    <source>
        <dbReference type="ARBA" id="ARBA00022679"/>
    </source>
</evidence>
<evidence type="ECO:0000256" key="4">
    <source>
        <dbReference type="ARBA" id="ARBA00022553"/>
    </source>
</evidence>
<dbReference type="InParanoid" id="A0A0D2X0R0"/>
<evidence type="ECO:0000256" key="7">
    <source>
        <dbReference type="ARBA" id="ARBA00022741"/>
    </source>
</evidence>
<feature type="region of interest" description="Disordered" evidence="13">
    <location>
        <begin position="300"/>
        <end position="349"/>
    </location>
</feature>